<feature type="region of interest" description="Disordered" evidence="6">
    <location>
        <begin position="453"/>
        <end position="477"/>
    </location>
</feature>
<dbReference type="InterPro" id="IPR001046">
    <property type="entry name" value="NRAMP_fam"/>
</dbReference>
<keyword evidence="2" id="KW-0813">Transport</keyword>
<evidence type="ECO:0000256" key="5">
    <source>
        <dbReference type="ARBA" id="ARBA00023136"/>
    </source>
</evidence>
<accession>A0A7J7IC11</accession>
<evidence type="ECO:0000256" key="6">
    <source>
        <dbReference type="SAM" id="MobiDB-lite"/>
    </source>
</evidence>
<feature type="transmembrane region" description="Helical" evidence="7">
    <location>
        <begin position="64"/>
        <end position="86"/>
    </location>
</feature>
<evidence type="ECO:0000313" key="8">
    <source>
        <dbReference type="EMBL" id="KAF6000615.1"/>
    </source>
</evidence>
<organism evidence="8 9">
    <name type="scientific">Cyanidiococcus yangmingshanensis</name>
    <dbReference type="NCBI Taxonomy" id="2690220"/>
    <lineage>
        <taxon>Eukaryota</taxon>
        <taxon>Rhodophyta</taxon>
        <taxon>Bangiophyceae</taxon>
        <taxon>Cyanidiales</taxon>
        <taxon>Cyanidiaceae</taxon>
        <taxon>Cyanidiococcus</taxon>
    </lineage>
</organism>
<protein>
    <submittedName>
        <fullName evidence="8">Metal transporter nramp1</fullName>
    </submittedName>
</protein>
<dbReference type="AlphaFoldDB" id="A0A7J7IC11"/>
<dbReference type="PRINTS" id="PR00447">
    <property type="entry name" value="NATRESASSCMP"/>
</dbReference>
<feature type="transmembrane region" description="Helical" evidence="7">
    <location>
        <begin position="693"/>
        <end position="717"/>
    </location>
</feature>
<evidence type="ECO:0000256" key="7">
    <source>
        <dbReference type="SAM" id="Phobius"/>
    </source>
</evidence>
<dbReference type="GO" id="GO:0005886">
    <property type="term" value="C:plasma membrane"/>
    <property type="evidence" value="ECO:0007669"/>
    <property type="project" value="TreeGrafter"/>
</dbReference>
<feature type="transmembrane region" description="Helical" evidence="7">
    <location>
        <begin position="167"/>
        <end position="187"/>
    </location>
</feature>
<gene>
    <name evidence="8" type="primary">NRAMP1_2</name>
    <name evidence="8" type="ORF">F1559_002860</name>
</gene>
<feature type="transmembrane region" description="Helical" evidence="7">
    <location>
        <begin position="137"/>
        <end position="160"/>
    </location>
</feature>
<comment type="subcellular location">
    <subcellularLocation>
        <location evidence="1">Membrane</location>
        <topology evidence="1">Multi-pass membrane protein</topology>
    </subcellularLocation>
</comment>
<keyword evidence="3 7" id="KW-0812">Transmembrane</keyword>
<dbReference type="GO" id="GO:0005384">
    <property type="term" value="F:manganese ion transmembrane transporter activity"/>
    <property type="evidence" value="ECO:0007669"/>
    <property type="project" value="TreeGrafter"/>
</dbReference>
<dbReference type="GO" id="GO:0015086">
    <property type="term" value="F:cadmium ion transmembrane transporter activity"/>
    <property type="evidence" value="ECO:0007669"/>
    <property type="project" value="TreeGrafter"/>
</dbReference>
<proteinExistence type="predicted"/>
<dbReference type="EMBL" id="VWRR01000019">
    <property type="protein sequence ID" value="KAF6000615.1"/>
    <property type="molecule type" value="Genomic_DNA"/>
</dbReference>
<feature type="transmembrane region" description="Helical" evidence="7">
    <location>
        <begin position="592"/>
        <end position="612"/>
    </location>
</feature>
<dbReference type="Pfam" id="PF01566">
    <property type="entry name" value="Nramp"/>
    <property type="match status" value="2"/>
</dbReference>
<dbReference type="Proteomes" id="UP000530660">
    <property type="component" value="Unassembled WGS sequence"/>
</dbReference>
<keyword evidence="4 7" id="KW-1133">Transmembrane helix</keyword>
<keyword evidence="5 7" id="KW-0472">Membrane</keyword>
<dbReference type="GO" id="GO:0034755">
    <property type="term" value="P:iron ion transmembrane transport"/>
    <property type="evidence" value="ECO:0007669"/>
    <property type="project" value="TreeGrafter"/>
</dbReference>
<evidence type="ECO:0000256" key="4">
    <source>
        <dbReference type="ARBA" id="ARBA00022989"/>
    </source>
</evidence>
<name>A0A7J7IC11_9RHOD</name>
<dbReference type="PANTHER" id="PTHR11706:SF33">
    <property type="entry name" value="NATURAL RESISTANCE-ASSOCIATED MACROPHAGE PROTEIN 2"/>
    <property type="match status" value="1"/>
</dbReference>
<comment type="caution">
    <text evidence="8">The sequence shown here is derived from an EMBL/GenBank/DDBJ whole genome shotgun (WGS) entry which is preliminary data.</text>
</comment>
<feature type="transmembrane region" description="Helical" evidence="7">
    <location>
        <begin position="618"/>
        <end position="640"/>
    </location>
</feature>
<feature type="compositionally biased region" description="Basic and acidic residues" evidence="6">
    <location>
        <begin position="462"/>
        <end position="472"/>
    </location>
</feature>
<dbReference type="PANTHER" id="PTHR11706">
    <property type="entry name" value="SOLUTE CARRIER PROTEIN FAMILY 11 MEMBER"/>
    <property type="match status" value="1"/>
</dbReference>
<evidence type="ECO:0000256" key="3">
    <source>
        <dbReference type="ARBA" id="ARBA00022692"/>
    </source>
</evidence>
<reference evidence="8 9" key="1">
    <citation type="journal article" date="2020" name="J. Phycol.">
        <title>Comparative genome analysis reveals Cyanidiococcus gen. nov., a new extremophilic red algal genus sister to Cyanidioschyzon (Cyanidioschyzonaceae, Rhodophyta).</title>
        <authorList>
            <person name="Liu S.-L."/>
            <person name="Chiang Y.-R."/>
            <person name="Yoon H.S."/>
            <person name="Fu H.-Y."/>
        </authorList>
    </citation>
    <scope>NUCLEOTIDE SEQUENCE [LARGE SCALE GENOMIC DNA]</scope>
    <source>
        <strain evidence="8 9">THAL066</strain>
    </source>
</reference>
<evidence type="ECO:0000256" key="2">
    <source>
        <dbReference type="ARBA" id="ARBA00022448"/>
    </source>
</evidence>
<dbReference type="OrthoDB" id="409173at2759"/>
<sequence length="718" mass="78243">MECKAPAARNARVGWRKRLHHDAKVLKRVWRYMGPGWLVCVAYLDPANLFADIQSGTQYAYSQLWVIWWSQWFALFVGWLGARLVLSQIPLEDFGTLECKHYRKPTMARYLLWIFAELIVVVTDIPEVIGFAFGMHIISGILIWAGVLLSFAATLLVLLTELGSFRYVEAAVALCVVALGITLLVSLTRSGLDVERFFLGWLLPRFQGAGSVSDALNIVGSVVMPHNLYLQTGSLIAHHTTLHVARNIFSKLDLNTQDKTVSESEPDSFSSESADTEQGTIEDLESKLSESGSLSRTELEAGPAMSPVLGYHEAVSTAERFSEDRRRQHGAVQVAGPLRSAFTDPYPLASDEDTISVRRSWEPYQSISQPALEQSSVFKGAIRPNKGQPDYGYSTFGRDGNVPKEPDVLRIEQCAAPALRHAFDVPSGCATGQDVPATSKTAEGLPVNRLSVDATMTQDEFDEKKTPEKDSDLASLEDTQSIGKSADADPARFPKSIPRIGPVVLELAFPTLFAFFVNAAAISIAARSGQSQASQNLSNIGLYNFCDLLPFEGACVLWGIILLVSGTAATVTVTLTGSYVMSGFLQMRIPMLLRATLARGIAILPALIIAATSSAATVNAIIGIVNTILSVSLPIVLVPLLRCVHERRQLHWFPLGAGWLFTAFIFGLNLYSFCAPQGGMFGLYTGNGSNFTWSVQANILQDMVILLYVGAVAWLAVA</sequence>
<feature type="transmembrane region" description="Helical" evidence="7">
    <location>
        <begin position="556"/>
        <end position="580"/>
    </location>
</feature>
<evidence type="ECO:0000256" key="1">
    <source>
        <dbReference type="ARBA" id="ARBA00004141"/>
    </source>
</evidence>
<feature type="region of interest" description="Disordered" evidence="6">
    <location>
        <begin position="260"/>
        <end position="308"/>
    </location>
</feature>
<feature type="transmembrane region" description="Helical" evidence="7">
    <location>
        <begin position="107"/>
        <end position="125"/>
    </location>
</feature>
<evidence type="ECO:0000313" key="9">
    <source>
        <dbReference type="Proteomes" id="UP000530660"/>
    </source>
</evidence>
<feature type="transmembrane region" description="Helical" evidence="7">
    <location>
        <begin position="652"/>
        <end position="673"/>
    </location>
</feature>
<feature type="transmembrane region" description="Helical" evidence="7">
    <location>
        <begin position="25"/>
        <end position="44"/>
    </location>
</feature>
<keyword evidence="9" id="KW-1185">Reference proteome</keyword>